<dbReference type="RefSeq" id="WP_329498060.1">
    <property type="nucleotide sequence ID" value="NZ_CP108460.1"/>
</dbReference>
<gene>
    <name evidence="2" type="ORF">OG469_15935</name>
</gene>
<organism evidence="2 3">
    <name type="scientific">Kitasatospora herbaricolor</name>
    <dbReference type="NCBI Taxonomy" id="68217"/>
    <lineage>
        <taxon>Bacteria</taxon>
        <taxon>Bacillati</taxon>
        <taxon>Actinomycetota</taxon>
        <taxon>Actinomycetes</taxon>
        <taxon>Kitasatosporales</taxon>
        <taxon>Streptomycetaceae</taxon>
        <taxon>Kitasatospora</taxon>
    </lineage>
</organism>
<dbReference type="EMBL" id="CP108482">
    <property type="protein sequence ID" value="WUS56870.1"/>
    <property type="molecule type" value="Genomic_DNA"/>
</dbReference>
<sequence length="270" mass="26168">MKAARGRMSGGGAGRMIGLGLAVALVGAGAVGCSSGAAAGPAAAGSAGQSKAGKAPEVFGAAGYRGLAPGTAKEVALAGGELAAAPVSALDGCVDFSYRGGPAPDPVRMAAETAAEAKLKELDAKADAAAAKADSGRAGPGASARDSADDAARQAEAARAMAEATRAVVDVAAAREARDKAFAAAGGASFGKGGLHELVAPADARTAEGIRAGSTVEELKQAYAARGLELTGGGRYRMPAGGPQGWVYEFTVAAEKVGAVVLVDRGTKCV</sequence>
<feature type="region of interest" description="Disordered" evidence="1">
    <location>
        <begin position="130"/>
        <end position="156"/>
    </location>
</feature>
<proteinExistence type="predicted"/>
<reference evidence="2 3" key="1">
    <citation type="submission" date="2022-10" db="EMBL/GenBank/DDBJ databases">
        <title>The complete genomes of actinobacterial strains from the NBC collection.</title>
        <authorList>
            <person name="Joergensen T.S."/>
            <person name="Alvarez Arevalo M."/>
            <person name="Sterndorff E.B."/>
            <person name="Faurdal D."/>
            <person name="Vuksanovic O."/>
            <person name="Mourched A.-S."/>
            <person name="Charusanti P."/>
            <person name="Shaw S."/>
            <person name="Blin K."/>
            <person name="Weber T."/>
        </authorList>
    </citation>
    <scope>NUCLEOTIDE SEQUENCE [LARGE SCALE GENOMIC DNA]</scope>
    <source>
        <strain evidence="2 3">NBC_01247</strain>
    </source>
</reference>
<accession>A0ABZ1W7Q3</accession>
<dbReference type="PROSITE" id="PS51257">
    <property type="entry name" value="PROKAR_LIPOPROTEIN"/>
    <property type="match status" value="1"/>
</dbReference>
<evidence type="ECO:0000256" key="1">
    <source>
        <dbReference type="SAM" id="MobiDB-lite"/>
    </source>
</evidence>
<evidence type="ECO:0000313" key="3">
    <source>
        <dbReference type="Proteomes" id="UP001432014"/>
    </source>
</evidence>
<keyword evidence="3" id="KW-1185">Reference proteome</keyword>
<name>A0ABZ1W7Q3_9ACTN</name>
<evidence type="ECO:0008006" key="4">
    <source>
        <dbReference type="Google" id="ProtNLM"/>
    </source>
</evidence>
<dbReference type="Proteomes" id="UP001432014">
    <property type="component" value="Chromosome"/>
</dbReference>
<evidence type="ECO:0000313" key="2">
    <source>
        <dbReference type="EMBL" id="WUS56870.1"/>
    </source>
</evidence>
<feature type="compositionally biased region" description="Low complexity" evidence="1">
    <location>
        <begin position="130"/>
        <end position="145"/>
    </location>
</feature>
<protein>
    <recommendedName>
        <fullName evidence="4">Lipoprotein</fullName>
    </recommendedName>
</protein>